<sequence length="245" mass="27217">MPPPSTDDVSWETPNAKAQIAAMQEGSAGLLAKLHNHHIIGNNPDFPSMHIIERTIGNNKYCWELTPLRLQIWANALARSEAGVTLDTPPNSAHFDISKALKKVKLAGPPVPDAVPNPPPGYPYPFPLFGGYPYPFFPGPVPPMPYRGNPYAMLAPQMPGTIPASQYPVSPTPGRDLPKLSLEAFCTRYEVSDATFEKLRTLEYEPGDSGVEKMPQTEWEKIGFTWLGWHQFLKMHRLFVKEGKA</sequence>
<reference evidence="1 2" key="1">
    <citation type="submission" date="2019-01" db="EMBL/GenBank/DDBJ databases">
        <title>Draft genome sequence of Psathyrella aberdarensis IHI B618.</title>
        <authorList>
            <person name="Buettner E."/>
            <person name="Kellner H."/>
        </authorList>
    </citation>
    <scope>NUCLEOTIDE SEQUENCE [LARGE SCALE GENOMIC DNA]</scope>
    <source>
        <strain evidence="1 2">IHI B618</strain>
    </source>
</reference>
<proteinExistence type="predicted"/>
<evidence type="ECO:0000313" key="2">
    <source>
        <dbReference type="Proteomes" id="UP000290288"/>
    </source>
</evidence>
<evidence type="ECO:0000313" key="1">
    <source>
        <dbReference type="EMBL" id="RXW21758.1"/>
    </source>
</evidence>
<gene>
    <name evidence="1" type="ORF">EST38_g4104</name>
</gene>
<name>A0A4V1Q4E0_9AGAR</name>
<protein>
    <submittedName>
        <fullName evidence="1">Uncharacterized protein</fullName>
    </submittedName>
</protein>
<dbReference type="AlphaFoldDB" id="A0A4V1Q4E0"/>
<dbReference type="OrthoDB" id="3069791at2759"/>
<dbReference type="EMBL" id="SDEE01000096">
    <property type="protein sequence ID" value="RXW21758.1"/>
    <property type="molecule type" value="Genomic_DNA"/>
</dbReference>
<comment type="caution">
    <text evidence="1">The sequence shown here is derived from an EMBL/GenBank/DDBJ whole genome shotgun (WGS) entry which is preliminary data.</text>
</comment>
<organism evidence="1 2">
    <name type="scientific">Candolleomyces aberdarensis</name>
    <dbReference type="NCBI Taxonomy" id="2316362"/>
    <lineage>
        <taxon>Eukaryota</taxon>
        <taxon>Fungi</taxon>
        <taxon>Dikarya</taxon>
        <taxon>Basidiomycota</taxon>
        <taxon>Agaricomycotina</taxon>
        <taxon>Agaricomycetes</taxon>
        <taxon>Agaricomycetidae</taxon>
        <taxon>Agaricales</taxon>
        <taxon>Agaricineae</taxon>
        <taxon>Psathyrellaceae</taxon>
        <taxon>Candolleomyces</taxon>
    </lineage>
</organism>
<dbReference type="Proteomes" id="UP000290288">
    <property type="component" value="Unassembled WGS sequence"/>
</dbReference>
<keyword evidence="2" id="KW-1185">Reference proteome</keyword>
<accession>A0A4V1Q4E0</accession>